<protein>
    <submittedName>
        <fullName evidence="2">Uncharacterized protein</fullName>
    </submittedName>
</protein>
<evidence type="ECO:0000313" key="2">
    <source>
        <dbReference type="EMBL" id="SES75016.1"/>
    </source>
</evidence>
<sequence>MNLRVHIQRLVLEDPTADLDRAALARAVEGELARLLRSTPPAPDLTVRTVVPALRGGDLGAPAAHPEALGLQIAAAVHAGLASGRRPAATPADAGPRTPGRTAP</sequence>
<dbReference type="AlphaFoldDB" id="A0A1H9Z0G6"/>
<proteinExistence type="predicted"/>
<feature type="region of interest" description="Disordered" evidence="1">
    <location>
        <begin position="82"/>
        <end position="104"/>
    </location>
</feature>
<dbReference type="OrthoDB" id="5197894at2"/>
<accession>A0A1H9Z0G6</accession>
<dbReference type="EMBL" id="FOIE01000001">
    <property type="protein sequence ID" value="SES75016.1"/>
    <property type="molecule type" value="Genomic_DNA"/>
</dbReference>
<evidence type="ECO:0000256" key="1">
    <source>
        <dbReference type="SAM" id="MobiDB-lite"/>
    </source>
</evidence>
<dbReference type="Proteomes" id="UP000198507">
    <property type="component" value="Unassembled WGS sequence"/>
</dbReference>
<evidence type="ECO:0000313" key="3">
    <source>
        <dbReference type="Proteomes" id="UP000198507"/>
    </source>
</evidence>
<dbReference type="RefSeq" id="WP_091438194.1">
    <property type="nucleotide sequence ID" value="NZ_FOIE01000001.1"/>
</dbReference>
<reference evidence="3" key="1">
    <citation type="submission" date="2016-10" db="EMBL/GenBank/DDBJ databases">
        <authorList>
            <person name="Varghese N."/>
            <person name="Submissions S."/>
        </authorList>
    </citation>
    <scope>NUCLEOTIDE SEQUENCE [LARGE SCALE GENOMIC DNA]</scope>
    <source>
        <strain evidence="3">DSM 44209</strain>
    </source>
</reference>
<name>A0A1H9Z0G6_9ACTN</name>
<keyword evidence="3" id="KW-1185">Reference proteome</keyword>
<organism evidence="2 3">
    <name type="scientific">Geodermatophilus poikilotrophus</name>
    <dbReference type="NCBI Taxonomy" id="1333667"/>
    <lineage>
        <taxon>Bacteria</taxon>
        <taxon>Bacillati</taxon>
        <taxon>Actinomycetota</taxon>
        <taxon>Actinomycetes</taxon>
        <taxon>Geodermatophilales</taxon>
        <taxon>Geodermatophilaceae</taxon>
        <taxon>Geodermatophilus</taxon>
    </lineage>
</organism>
<gene>
    <name evidence="2" type="ORF">SAMN04488546_0369</name>
</gene>